<dbReference type="GO" id="GO:0000160">
    <property type="term" value="P:phosphorelay signal transduction system"/>
    <property type="evidence" value="ECO:0007669"/>
    <property type="project" value="UniProtKB-KW"/>
</dbReference>
<keyword evidence="2" id="KW-0805">Transcription regulation</keyword>
<evidence type="ECO:0000256" key="1">
    <source>
        <dbReference type="ARBA" id="ARBA00023012"/>
    </source>
</evidence>
<accession>A0AA95L2M5</accession>
<evidence type="ECO:0000256" key="2">
    <source>
        <dbReference type="ARBA" id="ARBA00023015"/>
    </source>
</evidence>
<dbReference type="SUPFAM" id="SSF46894">
    <property type="entry name" value="C-terminal effector domain of the bipartite response regulators"/>
    <property type="match status" value="1"/>
</dbReference>
<proteinExistence type="predicted"/>
<keyword evidence="3" id="KW-0238">DNA-binding</keyword>
<dbReference type="SUPFAM" id="SSF48452">
    <property type="entry name" value="TPR-like"/>
    <property type="match status" value="1"/>
</dbReference>
<dbReference type="PANTHER" id="PTHR35807">
    <property type="entry name" value="TRANSCRIPTIONAL REGULATOR REDD-RELATED"/>
    <property type="match status" value="1"/>
</dbReference>
<dbReference type="AlphaFoldDB" id="A0AA95L2M5"/>
<dbReference type="PROSITE" id="PS50110">
    <property type="entry name" value="RESPONSE_REGULATORY"/>
    <property type="match status" value="1"/>
</dbReference>
<keyword evidence="1" id="KW-0902">Two-component regulatory system</keyword>
<keyword evidence="5" id="KW-0597">Phosphoprotein</keyword>
<reference evidence="7" key="1">
    <citation type="submission" date="2023-05" db="EMBL/GenBank/DDBJ databases">
        <title>Comparative genomics of Bacillaceae isolates and their secondary metabolite potential.</title>
        <authorList>
            <person name="Song L."/>
            <person name="Nielsen L.J."/>
            <person name="Mohite O."/>
            <person name="Xu X."/>
            <person name="Weber T."/>
            <person name="Kovacs A.T."/>
        </authorList>
    </citation>
    <scope>NUCLEOTIDE SEQUENCE</scope>
    <source>
        <strain evidence="7">B2_4</strain>
    </source>
</reference>
<dbReference type="InterPro" id="IPR001789">
    <property type="entry name" value="Sig_transdc_resp-reg_receiver"/>
</dbReference>
<evidence type="ECO:0000256" key="3">
    <source>
        <dbReference type="ARBA" id="ARBA00023125"/>
    </source>
</evidence>
<feature type="domain" description="Response regulatory" evidence="6">
    <location>
        <begin position="3"/>
        <end position="117"/>
    </location>
</feature>
<feature type="modified residue" description="4-aspartylphosphate" evidence="5">
    <location>
        <position position="54"/>
    </location>
</feature>
<dbReference type="GO" id="GO:0003677">
    <property type="term" value="F:DNA binding"/>
    <property type="evidence" value="ECO:0007669"/>
    <property type="project" value="UniProtKB-KW"/>
</dbReference>
<dbReference type="InterPro" id="IPR011990">
    <property type="entry name" value="TPR-like_helical_dom_sf"/>
</dbReference>
<keyword evidence="4" id="KW-0804">Transcription</keyword>
<dbReference type="Gene3D" id="3.40.50.2300">
    <property type="match status" value="1"/>
</dbReference>
<dbReference type="Proteomes" id="UP001177943">
    <property type="component" value="Chromosome"/>
</dbReference>
<dbReference type="InterPro" id="IPR051677">
    <property type="entry name" value="AfsR-DnrI-RedD_regulator"/>
</dbReference>
<evidence type="ECO:0000256" key="4">
    <source>
        <dbReference type="ARBA" id="ARBA00023163"/>
    </source>
</evidence>
<dbReference type="Gene3D" id="1.25.40.10">
    <property type="entry name" value="Tetratricopeptide repeat domain"/>
    <property type="match status" value="1"/>
</dbReference>
<dbReference type="SMART" id="SM00448">
    <property type="entry name" value="REC"/>
    <property type="match status" value="1"/>
</dbReference>
<dbReference type="GO" id="GO:0006355">
    <property type="term" value="P:regulation of DNA-templated transcription"/>
    <property type="evidence" value="ECO:0007669"/>
    <property type="project" value="InterPro"/>
</dbReference>
<dbReference type="Gene3D" id="1.10.10.10">
    <property type="entry name" value="Winged helix-like DNA-binding domain superfamily/Winged helix DNA-binding domain"/>
    <property type="match status" value="1"/>
</dbReference>
<organism evidence="7 8">
    <name type="scientific">Paenibacillus woosongensis</name>
    <dbReference type="NCBI Taxonomy" id="307580"/>
    <lineage>
        <taxon>Bacteria</taxon>
        <taxon>Bacillati</taxon>
        <taxon>Bacillota</taxon>
        <taxon>Bacilli</taxon>
        <taxon>Bacillales</taxon>
        <taxon>Paenibacillaceae</taxon>
        <taxon>Paenibacillus</taxon>
    </lineage>
</organism>
<evidence type="ECO:0000313" key="7">
    <source>
        <dbReference type="EMBL" id="WHX50801.1"/>
    </source>
</evidence>
<dbReference type="RefSeq" id="WP_283927833.1">
    <property type="nucleotide sequence ID" value="NZ_CP126084.1"/>
</dbReference>
<dbReference type="InterPro" id="IPR036388">
    <property type="entry name" value="WH-like_DNA-bd_sf"/>
</dbReference>
<evidence type="ECO:0000313" key="8">
    <source>
        <dbReference type="Proteomes" id="UP001177943"/>
    </source>
</evidence>
<evidence type="ECO:0000259" key="6">
    <source>
        <dbReference type="PROSITE" id="PS50110"/>
    </source>
</evidence>
<dbReference type="Pfam" id="PF00072">
    <property type="entry name" value="Response_reg"/>
    <property type="match status" value="1"/>
</dbReference>
<dbReference type="KEGG" id="pwn:QNH46_09200"/>
<dbReference type="InterPro" id="IPR011006">
    <property type="entry name" value="CheY-like_superfamily"/>
</dbReference>
<dbReference type="Pfam" id="PF03704">
    <property type="entry name" value="BTAD"/>
    <property type="match status" value="1"/>
</dbReference>
<dbReference type="SMART" id="SM01043">
    <property type="entry name" value="BTAD"/>
    <property type="match status" value="1"/>
</dbReference>
<dbReference type="InterPro" id="IPR016032">
    <property type="entry name" value="Sig_transdc_resp-reg_C-effctor"/>
</dbReference>
<dbReference type="InterPro" id="IPR005158">
    <property type="entry name" value="BTAD"/>
</dbReference>
<protein>
    <submittedName>
        <fullName evidence="7">Response regulator</fullName>
    </submittedName>
</protein>
<evidence type="ECO:0000256" key="5">
    <source>
        <dbReference type="PROSITE-ProRule" id="PRU00169"/>
    </source>
</evidence>
<gene>
    <name evidence="7" type="ORF">QNH46_09200</name>
</gene>
<sequence length="372" mass="42600">MLRAIIVDDEELSVKRLRRILAASREISSCHEFLNPLEAIEFVKANPVDIAFLDISMPEIHGMKLSASLLELDDSLEIVFVTGYDEYAVQAFDMSALDYLLKPVTAERVSRTLHKFRKIQNLPATSPSPSPAAALTVRLFNGLKVFRGENTEPLKLRSPKTEELFAYLICKRVVSREEIIDTLWHGLEPEKAWKNLNSTLYYIRKAIGQSKAGGCIVADRNEIRIDERALDCDLYSFERLLRQYRPLSDKNTEWIREAEALYAGPLLKGKAYEWAGERAHQLEHGFLQLLELAARSCLERGQSRQALYYFNEILKMDTLREDIGYEAIRVLIELGRLNEALRQYQVLAEELQRELGVEPGPHIQELVNGLRP</sequence>
<dbReference type="SUPFAM" id="SSF52172">
    <property type="entry name" value="CheY-like"/>
    <property type="match status" value="1"/>
</dbReference>
<name>A0AA95L2M5_9BACL</name>
<dbReference type="EMBL" id="CP126084">
    <property type="protein sequence ID" value="WHX50801.1"/>
    <property type="molecule type" value="Genomic_DNA"/>
</dbReference>